<dbReference type="PANTHER" id="PTHR13285:SF23">
    <property type="entry name" value="TEICHOIC ACID D-ALANYLTRANSFERASE"/>
    <property type="match status" value="1"/>
</dbReference>
<feature type="transmembrane region" description="Helical" evidence="9">
    <location>
        <begin position="425"/>
        <end position="445"/>
    </location>
</feature>
<feature type="transmembrane region" description="Helical" evidence="9">
    <location>
        <begin position="331"/>
        <end position="348"/>
    </location>
</feature>
<keyword evidence="5 9" id="KW-0812">Transmembrane</keyword>
<dbReference type="AlphaFoldDB" id="A0A5M8NZW6"/>
<dbReference type="PIRSF" id="PIRSF500217">
    <property type="entry name" value="AlgI"/>
    <property type="match status" value="1"/>
</dbReference>
<feature type="transmembrane region" description="Helical" evidence="9">
    <location>
        <begin position="91"/>
        <end position="110"/>
    </location>
</feature>
<feature type="transmembrane region" description="Helical" evidence="9">
    <location>
        <begin position="271"/>
        <end position="289"/>
    </location>
</feature>
<keyword evidence="8 10" id="KW-0012">Acyltransferase</keyword>
<accession>A0A5M8NZW6</accession>
<sequence length="608" mass="70146">MNNLFSFDANAPLLFTQFYFWAFFAIVFAGFTLLHNKILLRNAYLCFVSLFFYYKTSGLFVSLLIFTTICNYYSARWMFRSHHPVWKTIQLTFGLILNLFFLFYFKYAYFLTDMVNNLFGAQFIVFDAFADIGNLLGGKFDVSSILLPVGISFYTFQNISYLMDVFRKRIEPVKEILNFGFYVSFFPQLVAGPIVRASEFIPQLYKKYELTREQFGIAVFWILNGLAKKIILSDYIAVNFIDRVFDNPTMFSGFENLAALFGYSLQVYADFSGYTDIAIGVALLMGFHLPKNFNSPYKATNPGNFWKRWHISLSKWLQDYLYIPMGGNRKATVATYLLIVVIALIASILSGSLWVGGIILLLAVILIYTVWRRPEKKAKIDTNLNRMNTMLIGGLWHGASWNFMIWGGLNGIGLIVFTFWKDWNIAVRTVTLTVLTVLFFLLSILTPMPLFTIGLVWSVILLFGTTIRFLYSILGGHYAFKYTEMAWAVFQTFVFISFTRLFFRSGSNLNPAEANQTAWKTAKDMVNQIGGQWDFSQIADMIQGYRSVFALIVIGMIIHWLPENFKQKYRHCFAKIPLVPMALVVVIAVFIIYQFITADLQPFIYFQF</sequence>
<evidence type="ECO:0000256" key="6">
    <source>
        <dbReference type="ARBA" id="ARBA00022989"/>
    </source>
</evidence>
<evidence type="ECO:0000256" key="3">
    <source>
        <dbReference type="ARBA" id="ARBA00022475"/>
    </source>
</evidence>
<evidence type="ECO:0000256" key="7">
    <source>
        <dbReference type="ARBA" id="ARBA00023136"/>
    </source>
</evidence>
<comment type="subcellular location">
    <subcellularLocation>
        <location evidence="1">Cell membrane</location>
        <topology evidence="1">Multi-pass membrane protein</topology>
    </subcellularLocation>
</comment>
<keyword evidence="7 9" id="KW-0472">Membrane</keyword>
<evidence type="ECO:0000256" key="8">
    <source>
        <dbReference type="ARBA" id="ARBA00023315"/>
    </source>
</evidence>
<organism evidence="10 11">
    <name type="scientific">Candidatus Ordinivivax streblomastigis</name>
    <dbReference type="NCBI Taxonomy" id="2540710"/>
    <lineage>
        <taxon>Bacteria</taxon>
        <taxon>Pseudomonadati</taxon>
        <taxon>Bacteroidota</taxon>
        <taxon>Bacteroidia</taxon>
        <taxon>Bacteroidales</taxon>
        <taxon>Candidatus Ordinivivax</taxon>
    </lineage>
</organism>
<evidence type="ECO:0000313" key="11">
    <source>
        <dbReference type="Proteomes" id="UP000324575"/>
    </source>
</evidence>
<name>A0A5M8NZW6_9BACT</name>
<dbReference type="PIRSF" id="PIRSF016636">
    <property type="entry name" value="AlgI_DltB"/>
    <property type="match status" value="1"/>
</dbReference>
<feature type="transmembrane region" description="Helical" evidence="9">
    <location>
        <begin position="391"/>
        <end position="419"/>
    </location>
</feature>
<evidence type="ECO:0000256" key="1">
    <source>
        <dbReference type="ARBA" id="ARBA00004651"/>
    </source>
</evidence>
<evidence type="ECO:0000256" key="4">
    <source>
        <dbReference type="ARBA" id="ARBA00022679"/>
    </source>
</evidence>
<feature type="transmembrane region" description="Helical" evidence="9">
    <location>
        <begin position="215"/>
        <end position="232"/>
    </location>
</feature>
<dbReference type="Pfam" id="PF03062">
    <property type="entry name" value="MBOAT"/>
    <property type="match status" value="1"/>
</dbReference>
<keyword evidence="3" id="KW-1003">Cell membrane</keyword>
<dbReference type="InterPro" id="IPR024194">
    <property type="entry name" value="Ac/AlaTfrase_AlgI/DltB"/>
</dbReference>
<evidence type="ECO:0000256" key="9">
    <source>
        <dbReference type="SAM" id="Phobius"/>
    </source>
</evidence>
<evidence type="ECO:0000313" key="10">
    <source>
        <dbReference type="EMBL" id="KAA6301688.1"/>
    </source>
</evidence>
<reference evidence="10 11" key="1">
    <citation type="submission" date="2019-03" db="EMBL/GenBank/DDBJ databases">
        <title>Single cell metagenomics reveals metabolic interactions within the superorganism composed of flagellate Streblomastix strix and complex community of Bacteroidetes bacteria on its surface.</title>
        <authorList>
            <person name="Treitli S.C."/>
            <person name="Kolisko M."/>
            <person name="Husnik F."/>
            <person name="Keeling P."/>
            <person name="Hampl V."/>
        </authorList>
    </citation>
    <scope>NUCLEOTIDE SEQUENCE [LARGE SCALE GENOMIC DNA]</scope>
    <source>
        <strain evidence="10">St1</strain>
    </source>
</reference>
<dbReference type="EMBL" id="SNRX01000015">
    <property type="protein sequence ID" value="KAA6301688.1"/>
    <property type="molecule type" value="Genomic_DNA"/>
</dbReference>
<feature type="transmembrane region" description="Helical" evidence="9">
    <location>
        <begin position="452"/>
        <end position="473"/>
    </location>
</feature>
<dbReference type="Proteomes" id="UP000324575">
    <property type="component" value="Unassembled WGS sequence"/>
</dbReference>
<dbReference type="InterPro" id="IPR051085">
    <property type="entry name" value="MB_O-acyltransferase"/>
</dbReference>
<comment type="caution">
    <text evidence="10">The sequence shown here is derived from an EMBL/GenBank/DDBJ whole genome shotgun (WGS) entry which is preliminary data.</text>
</comment>
<feature type="transmembrane region" description="Helical" evidence="9">
    <location>
        <begin position="573"/>
        <end position="596"/>
    </location>
</feature>
<dbReference type="PANTHER" id="PTHR13285">
    <property type="entry name" value="ACYLTRANSFERASE"/>
    <property type="match status" value="1"/>
</dbReference>
<keyword evidence="6 9" id="KW-1133">Transmembrane helix</keyword>
<evidence type="ECO:0000256" key="2">
    <source>
        <dbReference type="ARBA" id="ARBA00010323"/>
    </source>
</evidence>
<feature type="transmembrane region" description="Helical" evidence="9">
    <location>
        <begin position="485"/>
        <end position="503"/>
    </location>
</feature>
<protein>
    <submittedName>
        <fullName evidence="10">Peptidoglycan O-acetyltransferase</fullName>
        <ecNumber evidence="10">2.3.1.-</ecNumber>
    </submittedName>
</protein>
<gene>
    <name evidence="10" type="ORF">EZS26_002153</name>
</gene>
<dbReference type="GO" id="GO:0005886">
    <property type="term" value="C:plasma membrane"/>
    <property type="evidence" value="ECO:0007669"/>
    <property type="project" value="UniProtKB-SubCell"/>
</dbReference>
<dbReference type="InterPro" id="IPR028362">
    <property type="entry name" value="AlgI"/>
</dbReference>
<dbReference type="EC" id="2.3.1.-" evidence="10"/>
<comment type="similarity">
    <text evidence="2">Belongs to the membrane-bound acyltransferase family.</text>
</comment>
<proteinExistence type="inferred from homology"/>
<dbReference type="InterPro" id="IPR004299">
    <property type="entry name" value="MBOAT_fam"/>
</dbReference>
<feature type="transmembrane region" description="Helical" evidence="9">
    <location>
        <begin position="544"/>
        <end position="561"/>
    </location>
</feature>
<dbReference type="GO" id="GO:0016746">
    <property type="term" value="F:acyltransferase activity"/>
    <property type="evidence" value="ECO:0007669"/>
    <property type="project" value="UniProtKB-KW"/>
</dbReference>
<evidence type="ECO:0000256" key="5">
    <source>
        <dbReference type="ARBA" id="ARBA00022692"/>
    </source>
</evidence>
<keyword evidence="4 10" id="KW-0808">Transferase</keyword>
<dbReference type="GO" id="GO:0042121">
    <property type="term" value="P:alginic acid biosynthetic process"/>
    <property type="evidence" value="ECO:0007669"/>
    <property type="project" value="InterPro"/>
</dbReference>
<feature type="transmembrane region" description="Helical" evidence="9">
    <location>
        <begin position="12"/>
        <end position="31"/>
    </location>
</feature>